<dbReference type="InParanoid" id="E9G6J4"/>
<keyword evidence="1" id="KW-0732">Signal</keyword>
<sequence length="129" mass="14025">MKFCTSAIFLVVMVAANLPTIRGQMGYNYHNDLNDAQAAYACQSGAYGSAYNCGYGTRNQNWFGSYYLGKANPYGFVSTMPYGYGSGAQPFFSDPYSGGWPGTSYAPGGYLASALPVYNNLYPNPNVRY</sequence>
<feature type="chain" id="PRO_5003240677" evidence="1">
    <location>
        <begin position="24"/>
        <end position="129"/>
    </location>
</feature>
<dbReference type="KEGG" id="dpx:DAPPUDRAFT_314557"/>
<dbReference type="Proteomes" id="UP000000305">
    <property type="component" value="Unassembled WGS sequence"/>
</dbReference>
<proteinExistence type="predicted"/>
<feature type="signal peptide" evidence="1">
    <location>
        <begin position="1"/>
        <end position="23"/>
    </location>
</feature>
<accession>E9G6J4</accession>
<keyword evidence="3" id="KW-1185">Reference proteome</keyword>
<name>E9G6J4_DAPPU</name>
<dbReference type="AlphaFoldDB" id="E9G6J4"/>
<dbReference type="OrthoDB" id="6347942at2759"/>
<evidence type="ECO:0000256" key="1">
    <source>
        <dbReference type="SAM" id="SignalP"/>
    </source>
</evidence>
<organism evidence="2 3">
    <name type="scientific">Daphnia pulex</name>
    <name type="common">Water flea</name>
    <dbReference type="NCBI Taxonomy" id="6669"/>
    <lineage>
        <taxon>Eukaryota</taxon>
        <taxon>Metazoa</taxon>
        <taxon>Ecdysozoa</taxon>
        <taxon>Arthropoda</taxon>
        <taxon>Crustacea</taxon>
        <taxon>Branchiopoda</taxon>
        <taxon>Diplostraca</taxon>
        <taxon>Cladocera</taxon>
        <taxon>Anomopoda</taxon>
        <taxon>Daphniidae</taxon>
        <taxon>Daphnia</taxon>
    </lineage>
</organism>
<reference evidence="2 3" key="1">
    <citation type="journal article" date="2011" name="Science">
        <title>The ecoresponsive genome of Daphnia pulex.</title>
        <authorList>
            <person name="Colbourne J.K."/>
            <person name="Pfrender M.E."/>
            <person name="Gilbert D."/>
            <person name="Thomas W.K."/>
            <person name="Tucker A."/>
            <person name="Oakley T.H."/>
            <person name="Tokishita S."/>
            <person name="Aerts A."/>
            <person name="Arnold G.J."/>
            <person name="Basu M.K."/>
            <person name="Bauer D.J."/>
            <person name="Caceres C.E."/>
            <person name="Carmel L."/>
            <person name="Casola C."/>
            <person name="Choi J.H."/>
            <person name="Detter J.C."/>
            <person name="Dong Q."/>
            <person name="Dusheyko S."/>
            <person name="Eads B.D."/>
            <person name="Frohlich T."/>
            <person name="Geiler-Samerotte K.A."/>
            <person name="Gerlach D."/>
            <person name="Hatcher P."/>
            <person name="Jogdeo S."/>
            <person name="Krijgsveld J."/>
            <person name="Kriventseva E.V."/>
            <person name="Kultz D."/>
            <person name="Laforsch C."/>
            <person name="Lindquist E."/>
            <person name="Lopez J."/>
            <person name="Manak J.R."/>
            <person name="Muller J."/>
            <person name="Pangilinan J."/>
            <person name="Patwardhan R.P."/>
            <person name="Pitluck S."/>
            <person name="Pritham E.J."/>
            <person name="Rechtsteiner A."/>
            <person name="Rho M."/>
            <person name="Rogozin I.B."/>
            <person name="Sakarya O."/>
            <person name="Salamov A."/>
            <person name="Schaack S."/>
            <person name="Shapiro H."/>
            <person name="Shiga Y."/>
            <person name="Skalitzky C."/>
            <person name="Smith Z."/>
            <person name="Souvorov A."/>
            <person name="Sung W."/>
            <person name="Tang Z."/>
            <person name="Tsuchiya D."/>
            <person name="Tu H."/>
            <person name="Vos H."/>
            <person name="Wang M."/>
            <person name="Wolf Y.I."/>
            <person name="Yamagata H."/>
            <person name="Yamada T."/>
            <person name="Ye Y."/>
            <person name="Shaw J.R."/>
            <person name="Andrews J."/>
            <person name="Crease T.J."/>
            <person name="Tang H."/>
            <person name="Lucas S.M."/>
            <person name="Robertson H.M."/>
            <person name="Bork P."/>
            <person name="Koonin E.V."/>
            <person name="Zdobnov E.M."/>
            <person name="Grigoriev I.V."/>
            <person name="Lynch M."/>
            <person name="Boore J.L."/>
        </authorList>
    </citation>
    <scope>NUCLEOTIDE SEQUENCE [LARGE SCALE GENOMIC DNA]</scope>
</reference>
<evidence type="ECO:0000313" key="3">
    <source>
        <dbReference type="Proteomes" id="UP000000305"/>
    </source>
</evidence>
<protein>
    <submittedName>
        <fullName evidence="2">Uncharacterized protein</fullName>
    </submittedName>
</protein>
<gene>
    <name evidence="2" type="ORF">DAPPUDRAFT_314557</name>
</gene>
<dbReference type="HOGENOM" id="CLU_1950919_0_0_1"/>
<evidence type="ECO:0000313" key="2">
    <source>
        <dbReference type="EMBL" id="EFX84981.1"/>
    </source>
</evidence>
<dbReference type="EMBL" id="GL732533">
    <property type="protein sequence ID" value="EFX84981.1"/>
    <property type="molecule type" value="Genomic_DNA"/>
</dbReference>